<evidence type="ECO:0000256" key="1">
    <source>
        <dbReference type="ARBA" id="ARBA00008431"/>
    </source>
</evidence>
<dbReference type="SUPFAM" id="SSF52042">
    <property type="entry name" value="Ribosomal protein L32e"/>
    <property type="match status" value="1"/>
</dbReference>
<dbReference type="GO" id="GO:0006412">
    <property type="term" value="P:translation"/>
    <property type="evidence" value="ECO:0007669"/>
    <property type="project" value="InterPro"/>
</dbReference>
<keyword evidence="3" id="KW-0687">Ribonucleoprotein</keyword>
<dbReference type="Pfam" id="PF01655">
    <property type="entry name" value="Ribosomal_L32e"/>
    <property type="match status" value="1"/>
</dbReference>
<dbReference type="Proteomes" id="UP000321393">
    <property type="component" value="Unassembled WGS sequence"/>
</dbReference>
<dbReference type="GO" id="GO:0003735">
    <property type="term" value="F:structural constituent of ribosome"/>
    <property type="evidence" value="ECO:0007669"/>
    <property type="project" value="InterPro"/>
</dbReference>
<reference evidence="4 5" key="1">
    <citation type="submission" date="2019-08" db="EMBL/GenBank/DDBJ databases">
        <title>Draft genome sequences of two oriental melons (Cucumis melo L. var makuwa).</title>
        <authorList>
            <person name="Kwon S.-Y."/>
        </authorList>
    </citation>
    <scope>NUCLEOTIDE SEQUENCE [LARGE SCALE GENOMIC DNA]</scope>
    <source>
        <strain evidence="5">cv. SW 3</strain>
        <tissue evidence="4">Leaf</tissue>
    </source>
</reference>
<evidence type="ECO:0000256" key="2">
    <source>
        <dbReference type="ARBA" id="ARBA00022980"/>
    </source>
</evidence>
<dbReference type="GO" id="GO:0022625">
    <property type="term" value="C:cytosolic large ribosomal subunit"/>
    <property type="evidence" value="ECO:0007669"/>
    <property type="project" value="TreeGrafter"/>
</dbReference>
<evidence type="ECO:0000313" key="4">
    <source>
        <dbReference type="EMBL" id="KAA0047796.1"/>
    </source>
</evidence>
<comment type="caution">
    <text evidence="4">The sequence shown here is derived from an EMBL/GenBank/DDBJ whole genome shotgun (WGS) entry which is preliminary data.</text>
</comment>
<keyword evidence="2 4" id="KW-0689">Ribosomal protein</keyword>
<dbReference type="AlphaFoldDB" id="A0A5A7U0N4"/>
<organism evidence="4 5">
    <name type="scientific">Cucumis melo var. makuwa</name>
    <name type="common">Oriental melon</name>
    <dbReference type="NCBI Taxonomy" id="1194695"/>
    <lineage>
        <taxon>Eukaryota</taxon>
        <taxon>Viridiplantae</taxon>
        <taxon>Streptophyta</taxon>
        <taxon>Embryophyta</taxon>
        <taxon>Tracheophyta</taxon>
        <taxon>Spermatophyta</taxon>
        <taxon>Magnoliopsida</taxon>
        <taxon>eudicotyledons</taxon>
        <taxon>Gunneridae</taxon>
        <taxon>Pentapetalae</taxon>
        <taxon>rosids</taxon>
        <taxon>fabids</taxon>
        <taxon>Cucurbitales</taxon>
        <taxon>Cucurbitaceae</taxon>
        <taxon>Benincaseae</taxon>
        <taxon>Cucumis</taxon>
    </lineage>
</organism>
<accession>A0A5A7U0N4</accession>
<dbReference type="PANTHER" id="PTHR23413:SF1">
    <property type="entry name" value="RIBOSOMAL PROTEIN L32"/>
    <property type="match status" value="1"/>
</dbReference>
<dbReference type="InterPro" id="IPR036351">
    <property type="entry name" value="Ribosomal_eL32_sf"/>
</dbReference>
<dbReference type="InterPro" id="IPR001515">
    <property type="entry name" value="Ribosomal_eL32"/>
</dbReference>
<sequence length="94" mass="10979">MLHVFGNVPVFGYHFQDSNRKLTGRGRVMTSAQYKELGLYNVNELELLMMHNRTYCAKIAHHVSTKKRKEFVEREAQLDVVVANKLARLCSQRR</sequence>
<gene>
    <name evidence="4" type="ORF">E6C27_scaffold133G00390</name>
</gene>
<evidence type="ECO:0000256" key="3">
    <source>
        <dbReference type="ARBA" id="ARBA00023274"/>
    </source>
</evidence>
<proteinExistence type="inferred from homology"/>
<dbReference type="PANTHER" id="PTHR23413">
    <property type="entry name" value="60S RIBOSOMAL PROTEIN L32 AND DNA-DIRECTED RNA POLYMERASE II, SUBUNIT N"/>
    <property type="match status" value="1"/>
</dbReference>
<name>A0A5A7U0N4_CUCMM</name>
<dbReference type="SMART" id="SM01393">
    <property type="entry name" value="Ribosomal_L32e"/>
    <property type="match status" value="1"/>
</dbReference>
<comment type="similarity">
    <text evidence="1">Belongs to the eukaryotic ribosomal protein eL32 family.</text>
</comment>
<dbReference type="OrthoDB" id="268693at2759"/>
<dbReference type="EMBL" id="SSTE01013041">
    <property type="protein sequence ID" value="KAA0047796.1"/>
    <property type="molecule type" value="Genomic_DNA"/>
</dbReference>
<protein>
    <submittedName>
        <fullName evidence="4">60S ribosomal protein L32-1-like isoform X1</fullName>
    </submittedName>
</protein>
<dbReference type="STRING" id="1194695.A0A5A7U0N4"/>
<evidence type="ECO:0000313" key="5">
    <source>
        <dbReference type="Proteomes" id="UP000321393"/>
    </source>
</evidence>